<proteinExistence type="predicted"/>
<dbReference type="InterPro" id="IPR011928">
    <property type="entry name" value="Phage_phiJL001_Gp84"/>
</dbReference>
<organism evidence="2 3">
    <name type="scientific">Rhizobium oryzicola</name>
    <dbReference type="NCBI Taxonomy" id="1232668"/>
    <lineage>
        <taxon>Bacteria</taxon>
        <taxon>Pseudomonadati</taxon>
        <taxon>Pseudomonadota</taxon>
        <taxon>Alphaproteobacteria</taxon>
        <taxon>Hyphomicrobiales</taxon>
        <taxon>Rhizobiaceae</taxon>
        <taxon>Rhizobium/Agrobacterium group</taxon>
        <taxon>Rhizobium</taxon>
    </lineage>
</organism>
<dbReference type="Pfam" id="PF09356">
    <property type="entry name" value="Phage_BR0599"/>
    <property type="match status" value="1"/>
</dbReference>
<comment type="caution">
    <text evidence="2">The sequence shown here is derived from an EMBL/GenBank/DDBJ whole genome shotgun (WGS) entry which is preliminary data.</text>
</comment>
<dbReference type="InterPro" id="IPR018964">
    <property type="entry name" value="Phage_phiJL001_Gp84_C"/>
</dbReference>
<dbReference type="Proteomes" id="UP001169006">
    <property type="component" value="Unassembled WGS sequence"/>
</dbReference>
<evidence type="ECO:0000313" key="2">
    <source>
        <dbReference type="EMBL" id="MDO1581568.1"/>
    </source>
</evidence>
<feature type="domain" description="Bacteriophage phiJL001 Gp84 C-terminal" evidence="1">
    <location>
        <begin position="193"/>
        <end position="272"/>
    </location>
</feature>
<keyword evidence="3" id="KW-1185">Reference proteome</keyword>
<sequence>MIELPEALAAHLAGDATTTCRAWRVTRRDGVVLGFTDHDGDLTMDGTLCRAASGFSASDEEAATGIAASSSDVAGGFSSDVIAEEDLAAGHFDGARVELFLVNWVDPSQCVLLAVREVGEVTRSGGQFKAELRSLANRLDQPQGRLFNRRCDAALGDARCGVDLAGFTGQGAILAMVDRSHLTVSGIASFAAGFFDQGSLRLASGERAEIEAHTVLVDGTVQLSLWLPMERDVAGGEAVTVIAGCDKRFSTCKSRFNNHLNFRGFPHVPGSDFAYSYVDGERAHDGGVLFS</sequence>
<name>A0ABT8SU42_9HYPH</name>
<evidence type="ECO:0000313" key="3">
    <source>
        <dbReference type="Proteomes" id="UP001169006"/>
    </source>
</evidence>
<dbReference type="NCBIfam" id="TIGR02218">
    <property type="entry name" value="phg_TIGR02218"/>
    <property type="match status" value="1"/>
</dbReference>
<reference evidence="2" key="2">
    <citation type="submission" date="2023-07" db="EMBL/GenBank/DDBJ databases">
        <authorList>
            <person name="Sun H."/>
        </authorList>
    </citation>
    <scope>NUCLEOTIDE SEQUENCE</scope>
    <source>
        <strain evidence="2">05753</strain>
    </source>
</reference>
<accession>A0ABT8SU42</accession>
<dbReference type="EMBL" id="JAUKWQ010000001">
    <property type="protein sequence ID" value="MDO1581568.1"/>
    <property type="molecule type" value="Genomic_DNA"/>
</dbReference>
<gene>
    <name evidence="2" type="ORF">Q2T52_05600</name>
</gene>
<reference evidence="2" key="1">
    <citation type="journal article" date="2015" name="Int. J. Syst. Evol. Microbiol.">
        <title>Rhizobium oryzicola sp. nov., potential plant-growth-promoting endophytic bacteria isolated from rice roots.</title>
        <authorList>
            <person name="Zhang X.X."/>
            <person name="Gao J.S."/>
            <person name="Cao Y.H."/>
            <person name="Sheirdil R.A."/>
            <person name="Wang X.C."/>
            <person name="Zhang L."/>
        </authorList>
    </citation>
    <scope>NUCLEOTIDE SEQUENCE</scope>
    <source>
        <strain evidence="2">05753</strain>
    </source>
</reference>
<evidence type="ECO:0000259" key="1">
    <source>
        <dbReference type="Pfam" id="PF09356"/>
    </source>
</evidence>
<dbReference type="RefSeq" id="WP_302075670.1">
    <property type="nucleotide sequence ID" value="NZ_JAUKWQ010000001.1"/>
</dbReference>
<dbReference type="Pfam" id="PF09931">
    <property type="entry name" value="Phage_phiJL001_Gp84_N"/>
    <property type="match status" value="1"/>
</dbReference>
<protein>
    <submittedName>
        <fullName evidence="2">DUF2163 domain-containing protein</fullName>
    </submittedName>
</protein>